<name>A0AAJ0F235_9PEZI</name>
<sequence>MRPVVWASMISVERTTELRCPHGRTQARRPSASKRCVYPSSPDWMDGLDGPVSSRRGYLDLAAGKEGKGREARQRSRRSSRRSKRAAPAGGPMIRPRPWLRVEMETLPVPVPVPISMPAMPCALSTVSSRLVWSSMLVCWGGTCPSLSVAAVPAVAVPAGMKHEALFDLLPTCYRPGLVDVAHSRKKHTAGFRLQTCGTPIRWQPTVGSVLSVGTVWETAKGQAVWETAPVVGWAGSLDPCFATSALAHPKMVVPPWVLCLFWVIMRACNYYFIRSRRPFEDGGTLDRSSRQKSSTRLLTTTK</sequence>
<feature type="region of interest" description="Disordered" evidence="1">
    <location>
        <begin position="282"/>
        <end position="303"/>
    </location>
</feature>
<feature type="compositionally biased region" description="Basic and acidic residues" evidence="1">
    <location>
        <begin position="63"/>
        <end position="74"/>
    </location>
</feature>
<keyword evidence="2" id="KW-0472">Membrane</keyword>
<reference evidence="3" key="1">
    <citation type="submission" date="2023-06" db="EMBL/GenBank/DDBJ databases">
        <title>Genome-scale phylogeny and comparative genomics of the fungal order Sordariales.</title>
        <authorList>
            <consortium name="Lawrence Berkeley National Laboratory"/>
            <person name="Hensen N."/>
            <person name="Bonometti L."/>
            <person name="Westerberg I."/>
            <person name="Brannstrom I.O."/>
            <person name="Guillou S."/>
            <person name="Cros-Aarteil S."/>
            <person name="Calhoun S."/>
            <person name="Haridas S."/>
            <person name="Kuo A."/>
            <person name="Mondo S."/>
            <person name="Pangilinan J."/>
            <person name="Riley R."/>
            <person name="Labutti K."/>
            <person name="Andreopoulos B."/>
            <person name="Lipzen A."/>
            <person name="Chen C."/>
            <person name="Yanf M."/>
            <person name="Daum C."/>
            <person name="Ng V."/>
            <person name="Clum A."/>
            <person name="Steindorff A."/>
            <person name="Ohm R."/>
            <person name="Martin F."/>
            <person name="Silar P."/>
            <person name="Natvig D."/>
            <person name="Lalanne C."/>
            <person name="Gautier V."/>
            <person name="Ament-Velasquez S.L."/>
            <person name="Kruys A."/>
            <person name="Hutchinson M.I."/>
            <person name="Powell A.J."/>
            <person name="Barry K."/>
            <person name="Miller A.N."/>
            <person name="Grigoriev I.V."/>
            <person name="Debuchy R."/>
            <person name="Gladieux P."/>
            <person name="Thoren M.H."/>
            <person name="Johannesson H."/>
        </authorList>
    </citation>
    <scope>NUCLEOTIDE SEQUENCE</scope>
    <source>
        <strain evidence="3">PSN4</strain>
    </source>
</reference>
<organism evidence="3 4">
    <name type="scientific">Echria macrotheca</name>
    <dbReference type="NCBI Taxonomy" id="438768"/>
    <lineage>
        <taxon>Eukaryota</taxon>
        <taxon>Fungi</taxon>
        <taxon>Dikarya</taxon>
        <taxon>Ascomycota</taxon>
        <taxon>Pezizomycotina</taxon>
        <taxon>Sordariomycetes</taxon>
        <taxon>Sordariomycetidae</taxon>
        <taxon>Sordariales</taxon>
        <taxon>Schizotheciaceae</taxon>
        <taxon>Echria</taxon>
    </lineage>
</organism>
<keyword evidence="4" id="KW-1185">Reference proteome</keyword>
<protein>
    <submittedName>
        <fullName evidence="3">Uncharacterized protein</fullName>
    </submittedName>
</protein>
<feature type="compositionally biased region" description="Polar residues" evidence="1">
    <location>
        <begin position="292"/>
        <end position="303"/>
    </location>
</feature>
<dbReference type="Proteomes" id="UP001239445">
    <property type="component" value="Unassembled WGS sequence"/>
</dbReference>
<keyword evidence="2" id="KW-0812">Transmembrane</keyword>
<proteinExistence type="predicted"/>
<dbReference type="AlphaFoldDB" id="A0AAJ0F235"/>
<accession>A0AAJ0F235</accession>
<dbReference type="EMBL" id="MU839841">
    <property type="protein sequence ID" value="KAK1751901.1"/>
    <property type="molecule type" value="Genomic_DNA"/>
</dbReference>
<evidence type="ECO:0000313" key="3">
    <source>
        <dbReference type="EMBL" id="KAK1751901.1"/>
    </source>
</evidence>
<evidence type="ECO:0000256" key="1">
    <source>
        <dbReference type="SAM" id="MobiDB-lite"/>
    </source>
</evidence>
<feature type="compositionally biased region" description="Basic residues" evidence="1">
    <location>
        <begin position="75"/>
        <end position="85"/>
    </location>
</feature>
<keyword evidence="2" id="KW-1133">Transmembrane helix</keyword>
<comment type="caution">
    <text evidence="3">The sequence shown here is derived from an EMBL/GenBank/DDBJ whole genome shotgun (WGS) entry which is preliminary data.</text>
</comment>
<feature type="transmembrane region" description="Helical" evidence="2">
    <location>
        <begin position="254"/>
        <end position="274"/>
    </location>
</feature>
<gene>
    <name evidence="3" type="ORF">QBC47DRAFT_79035</name>
</gene>
<evidence type="ECO:0000313" key="4">
    <source>
        <dbReference type="Proteomes" id="UP001239445"/>
    </source>
</evidence>
<evidence type="ECO:0000256" key="2">
    <source>
        <dbReference type="SAM" id="Phobius"/>
    </source>
</evidence>
<feature type="region of interest" description="Disordered" evidence="1">
    <location>
        <begin position="61"/>
        <end position="94"/>
    </location>
</feature>